<protein>
    <submittedName>
        <fullName evidence="2">TraB/GumN family protein</fullName>
    </submittedName>
</protein>
<dbReference type="AlphaFoldDB" id="A0A418PZ19"/>
<dbReference type="EMBL" id="QXTF01000003">
    <property type="protein sequence ID" value="RIX27312.1"/>
    <property type="molecule type" value="Genomic_DNA"/>
</dbReference>
<keyword evidence="3" id="KW-1185">Reference proteome</keyword>
<sequence>MSLFKRFGRPFAAFGAAAATACGTAPAAAPQSASPAMWKVADHDTTVYLFGTIHLLPKETKWRSPVFDKAAASADALVIETNIDESNPGATIGELFKLAMSPGLPPIADRVKPEKRAALQTAIAKSGVPAPALDKLETWAAAFLLLGGQFKDLGLDPGSGVETVLKKQFVASGKPVDQLETNAEQLGFFDRLSEASQREFLEGVLEDPATAKGQFGKMIASWSKGDVKGIADSFNADMGGTPELMDALISQRNANWAKWVKGRLDQPGTVMVAVGAGHLAGDKSLQSLLERQGVKVTRVQ</sequence>
<dbReference type="InterPro" id="IPR002816">
    <property type="entry name" value="TraB/PrgY/GumN_fam"/>
</dbReference>
<evidence type="ECO:0000256" key="1">
    <source>
        <dbReference type="SAM" id="SignalP"/>
    </source>
</evidence>
<gene>
    <name evidence="2" type="ORF">D3M59_09675</name>
</gene>
<keyword evidence="1" id="KW-0732">Signal</keyword>
<proteinExistence type="predicted"/>
<dbReference type="PANTHER" id="PTHR40590:SF1">
    <property type="entry name" value="CYTOPLASMIC PROTEIN"/>
    <property type="match status" value="1"/>
</dbReference>
<accession>A0A418PZ19</accession>
<evidence type="ECO:0000313" key="3">
    <source>
        <dbReference type="Proteomes" id="UP000285023"/>
    </source>
</evidence>
<dbReference type="Proteomes" id="UP000285023">
    <property type="component" value="Unassembled WGS sequence"/>
</dbReference>
<evidence type="ECO:0000313" key="2">
    <source>
        <dbReference type="EMBL" id="RIX27312.1"/>
    </source>
</evidence>
<dbReference type="PANTHER" id="PTHR40590">
    <property type="entry name" value="CYTOPLASMIC PROTEIN-RELATED"/>
    <property type="match status" value="1"/>
</dbReference>
<name>A0A418PZ19_9SPHN</name>
<dbReference type="CDD" id="cd14789">
    <property type="entry name" value="Tiki"/>
    <property type="match status" value="1"/>
</dbReference>
<dbReference type="OrthoDB" id="9806326at2"/>
<dbReference type="PROSITE" id="PS51257">
    <property type="entry name" value="PROKAR_LIPOPROTEIN"/>
    <property type="match status" value="1"/>
</dbReference>
<comment type="caution">
    <text evidence="2">The sequence shown here is derived from an EMBL/GenBank/DDBJ whole genome shotgun (WGS) entry which is preliminary data.</text>
</comment>
<feature type="chain" id="PRO_5019322687" evidence="1">
    <location>
        <begin position="28"/>
        <end position="300"/>
    </location>
</feature>
<feature type="signal peptide" evidence="1">
    <location>
        <begin position="1"/>
        <end position="27"/>
    </location>
</feature>
<dbReference type="Pfam" id="PF01963">
    <property type="entry name" value="TraB_PrgY_gumN"/>
    <property type="match status" value="1"/>
</dbReference>
<organism evidence="2 3">
    <name type="scientific">Sphingomonas edaphi</name>
    <dbReference type="NCBI Taxonomy" id="2315689"/>
    <lineage>
        <taxon>Bacteria</taxon>
        <taxon>Pseudomonadati</taxon>
        <taxon>Pseudomonadota</taxon>
        <taxon>Alphaproteobacteria</taxon>
        <taxon>Sphingomonadales</taxon>
        <taxon>Sphingomonadaceae</taxon>
        <taxon>Sphingomonas</taxon>
    </lineage>
</organism>
<dbReference type="InterPro" id="IPR047111">
    <property type="entry name" value="YbaP-like"/>
</dbReference>
<reference evidence="2 3" key="1">
    <citation type="submission" date="2018-09" db="EMBL/GenBank/DDBJ databases">
        <title>Sphingomonas sp. DAC4.</title>
        <authorList>
            <person name="Seo T."/>
        </authorList>
    </citation>
    <scope>NUCLEOTIDE SEQUENCE [LARGE SCALE GENOMIC DNA]</scope>
    <source>
        <strain evidence="2 3">DAC4</strain>
    </source>
</reference>